<gene>
    <name evidence="2" type="ordered locus">SCATT_16660</name>
</gene>
<dbReference type="STRING" id="1003195.SCATT_16660"/>
<feature type="region of interest" description="Disordered" evidence="1">
    <location>
        <begin position="1"/>
        <end position="42"/>
    </location>
</feature>
<dbReference type="Proteomes" id="UP000007842">
    <property type="component" value="Chromosome"/>
</dbReference>
<dbReference type="AlphaFoldDB" id="G8WP04"/>
<protein>
    <submittedName>
        <fullName evidence="2">Uncharacterized protein</fullName>
    </submittedName>
</protein>
<organism evidence="2 3">
    <name type="scientific">Streptantibioticus cattleyicolor (strain ATCC 35852 / DSM 46488 / JCM 4925 / NBRC 14057 / NRRL 8057)</name>
    <name type="common">Streptomyces cattleya</name>
    <dbReference type="NCBI Taxonomy" id="1003195"/>
    <lineage>
        <taxon>Bacteria</taxon>
        <taxon>Bacillati</taxon>
        <taxon>Actinomycetota</taxon>
        <taxon>Actinomycetes</taxon>
        <taxon>Kitasatosporales</taxon>
        <taxon>Streptomycetaceae</taxon>
        <taxon>Streptantibioticus</taxon>
    </lineage>
</organism>
<name>G8WP04_STREN</name>
<reference evidence="3" key="1">
    <citation type="submission" date="2011-12" db="EMBL/GenBank/DDBJ databases">
        <title>Complete genome sequence of Streptomyces cattleya strain DSM 46488.</title>
        <authorList>
            <person name="Ou H.-Y."/>
            <person name="Li P."/>
            <person name="Zhao C."/>
            <person name="O'Hagan D."/>
            <person name="Deng Z."/>
        </authorList>
    </citation>
    <scope>NUCLEOTIDE SEQUENCE [LARGE SCALE GENOMIC DNA]</scope>
    <source>
        <strain evidence="3">ATCC 35852 / DSM 46488 / JCM 4925 / NBRC 14057 / NRRL 8057</strain>
    </source>
</reference>
<dbReference type="EMBL" id="CP003219">
    <property type="protein sequence ID" value="AEW94037.1"/>
    <property type="molecule type" value="Genomic_DNA"/>
</dbReference>
<dbReference type="PATRIC" id="fig|1003195.29.peg.1671"/>
<evidence type="ECO:0000256" key="1">
    <source>
        <dbReference type="SAM" id="MobiDB-lite"/>
    </source>
</evidence>
<proteinExistence type="predicted"/>
<dbReference type="HOGENOM" id="CLU_3258279_0_0_11"/>
<dbReference type="KEGG" id="scy:SCATT_16660"/>
<sequence>MGRQGDPTAGQLTREEVSRMTGPQIMAARKEGKLDALMTGQF</sequence>
<keyword evidence="3" id="KW-1185">Reference proteome</keyword>
<evidence type="ECO:0000313" key="3">
    <source>
        <dbReference type="Proteomes" id="UP000007842"/>
    </source>
</evidence>
<accession>G8WP04</accession>
<evidence type="ECO:0000313" key="2">
    <source>
        <dbReference type="EMBL" id="AEW94037.1"/>
    </source>
</evidence>